<dbReference type="AlphaFoldDB" id="F0R0A3"/>
<name>F0R0A3_PHOSB</name>
<evidence type="ECO:0000313" key="4">
    <source>
        <dbReference type="EMBL" id="ADY37247.1"/>
    </source>
</evidence>
<feature type="repeat" description="TPR" evidence="1">
    <location>
        <begin position="202"/>
        <end position="235"/>
    </location>
</feature>
<accession>F0R0A3</accession>
<proteinExistence type="predicted"/>
<organism evidence="4 5">
    <name type="scientific">Phocaeicola salanitronis (strain DSM 18170 / JCM 13657 / CCUG 60908 / BL78)</name>
    <name type="common">Bacteroides salanitronis</name>
    <dbReference type="NCBI Taxonomy" id="667015"/>
    <lineage>
        <taxon>Bacteria</taxon>
        <taxon>Pseudomonadati</taxon>
        <taxon>Bacteroidota</taxon>
        <taxon>Bacteroidia</taxon>
        <taxon>Bacteroidales</taxon>
        <taxon>Bacteroidaceae</taxon>
        <taxon>Phocaeicola</taxon>
    </lineage>
</organism>
<dbReference type="SUPFAM" id="SSF48452">
    <property type="entry name" value="TPR-like"/>
    <property type="match status" value="1"/>
</dbReference>
<dbReference type="InterPro" id="IPR016032">
    <property type="entry name" value="Sig_transdc_resp-reg_C-effctor"/>
</dbReference>
<dbReference type="InterPro" id="IPR019734">
    <property type="entry name" value="TPR_rpt"/>
</dbReference>
<keyword evidence="3" id="KW-0812">Transmembrane</keyword>
<keyword evidence="1" id="KW-0802">TPR repeat</keyword>
<evidence type="ECO:0000256" key="2">
    <source>
        <dbReference type="SAM" id="Coils"/>
    </source>
</evidence>
<keyword evidence="5" id="KW-1185">Reference proteome</keyword>
<dbReference type="Pfam" id="PF13424">
    <property type="entry name" value="TPR_12"/>
    <property type="match status" value="1"/>
</dbReference>
<dbReference type="GO" id="GO:0006355">
    <property type="term" value="P:regulation of DNA-templated transcription"/>
    <property type="evidence" value="ECO:0007669"/>
    <property type="project" value="InterPro"/>
</dbReference>
<dbReference type="GO" id="GO:0003677">
    <property type="term" value="F:DNA binding"/>
    <property type="evidence" value="ECO:0007669"/>
    <property type="project" value="InterPro"/>
</dbReference>
<dbReference type="SMART" id="SM00028">
    <property type="entry name" value="TPR"/>
    <property type="match status" value="5"/>
</dbReference>
<sequence>MKSGYFRTFAETKDNMKTAHLSLLLISLMAACLFLGCTRPAEDTPLPELAQAEAVMFDRPDSALHILETMPKPDAHAKEQHALWCLLVTQARYKQMLPFCSDSLIRIAYEYYRPTDNARRKAMSALYMGNVNYELKHITEAMDYFLEAKAEMEKTDDDKLGYLVMSSLGNLYVYRDLTDYALEAFQEAYDYAVKDSCKRYEMTSLQYLGRTYAVKGDYERSIHSYNHAIQIRDSIHEPFYSLESELADVYFILGEYEKALALEKQALKSDTTSIQDYYGLGETFFCLEKYDSAYYYLRKALHTSNVYTLAGVYDALLSLSHQPAYRQYMTDFCDSLLFYQDSVYALDKSEAIIAYKEKYEHQKLINKNQRLTYHATRLFLLSIIAVLCLTGAVIYFLYYRKTTIRRKNAELNRLTTQLNDNKRLIARNNTYIAELETRIAENREATEQMEELQETLASLREENQTLHQNNERLQNEISTHKSTHKADSNAEELNLLKSHRDQLSALVLETHPYLVALHQKPVCLTDKERNRICQLTDTVYAGFGKRLLAAVPTLSEYEVLLCCLIKLHFSVSEIATLLAISPASVSTSKSRLKKKIYTHLGISSEKKSFDSWIWEL</sequence>
<keyword evidence="3" id="KW-0472">Membrane</keyword>
<reference evidence="4 5" key="1">
    <citation type="journal article" date="2011" name="Stand. Genomic Sci.">
        <title>Complete genome sequence of Bacteroides salanitronis type strain (BL78).</title>
        <authorList>
            <person name="Gronow S."/>
            <person name="Held B."/>
            <person name="Lucas S."/>
            <person name="Lapidus A."/>
            <person name="Del Rio T.G."/>
            <person name="Nolan M."/>
            <person name="Tice H."/>
            <person name="Deshpande S."/>
            <person name="Cheng J.F."/>
            <person name="Pitluck S."/>
            <person name="Liolios K."/>
            <person name="Pagani I."/>
            <person name="Ivanova N."/>
            <person name="Mavromatis K."/>
            <person name="Pati A."/>
            <person name="Tapia R."/>
            <person name="Han C."/>
            <person name="Goodwin L."/>
            <person name="Chen A."/>
            <person name="Palaniappan K."/>
            <person name="Land M."/>
            <person name="Hauser L."/>
            <person name="Chang Y.J."/>
            <person name="Jeffries C.D."/>
            <person name="Brambilla E.M."/>
            <person name="Rohde M."/>
            <person name="Goker M."/>
            <person name="Detter J.C."/>
            <person name="Woyke T."/>
            <person name="Bristow J."/>
            <person name="Markowitz V."/>
            <person name="Hugenholtz P."/>
            <person name="Kyrpides N.C."/>
            <person name="Klenk H.P."/>
            <person name="Eisen J.A."/>
        </authorList>
    </citation>
    <scope>NUCLEOTIDE SEQUENCE [LARGE SCALE GENOMIC DNA]</scope>
    <source>
        <strain evidence="4 5">DSM 18170</strain>
    </source>
</reference>
<dbReference type="eggNOG" id="COG0457">
    <property type="taxonomic scope" value="Bacteria"/>
</dbReference>
<dbReference type="STRING" id="667015.Bacsa_2714"/>
<dbReference type="Proteomes" id="UP000007486">
    <property type="component" value="Chromosome"/>
</dbReference>
<dbReference type="PROSITE" id="PS50005">
    <property type="entry name" value="TPR"/>
    <property type="match status" value="1"/>
</dbReference>
<evidence type="ECO:0000256" key="1">
    <source>
        <dbReference type="PROSITE-ProRule" id="PRU00339"/>
    </source>
</evidence>
<keyword evidence="2" id="KW-0175">Coiled coil</keyword>
<evidence type="ECO:0000313" key="5">
    <source>
        <dbReference type="Proteomes" id="UP000007486"/>
    </source>
</evidence>
<dbReference type="KEGG" id="bsa:Bacsa_2714"/>
<keyword evidence="3" id="KW-1133">Transmembrane helix</keyword>
<dbReference type="SUPFAM" id="SSF46894">
    <property type="entry name" value="C-terminal effector domain of the bipartite response regulators"/>
    <property type="match status" value="1"/>
</dbReference>
<dbReference type="InterPro" id="IPR011990">
    <property type="entry name" value="TPR-like_helical_dom_sf"/>
</dbReference>
<gene>
    <name evidence="4" type="ordered locus">Bacsa_2714</name>
</gene>
<feature type="coiled-coil region" evidence="2">
    <location>
        <begin position="404"/>
        <end position="483"/>
    </location>
</feature>
<dbReference type="HOGENOM" id="CLU_030491_0_0_10"/>
<evidence type="ECO:0000256" key="3">
    <source>
        <dbReference type="SAM" id="Phobius"/>
    </source>
</evidence>
<protein>
    <submittedName>
        <fullName evidence="4">Tetratricopeptide TPR_1 repeat-containing protein</fullName>
    </submittedName>
</protein>
<dbReference type="Gene3D" id="1.25.40.10">
    <property type="entry name" value="Tetratricopeptide repeat domain"/>
    <property type="match status" value="2"/>
</dbReference>
<feature type="transmembrane region" description="Helical" evidence="3">
    <location>
        <begin position="378"/>
        <end position="398"/>
    </location>
</feature>
<dbReference type="EMBL" id="CP002530">
    <property type="protein sequence ID" value="ADY37247.1"/>
    <property type="molecule type" value="Genomic_DNA"/>
</dbReference>
<dbReference type="PROSITE" id="PS51257">
    <property type="entry name" value="PROKAR_LIPOPROTEIN"/>
    <property type="match status" value="1"/>
</dbReference>
<dbReference type="CDD" id="cd14686">
    <property type="entry name" value="bZIP"/>
    <property type="match status" value="1"/>
</dbReference>